<dbReference type="Proteomes" id="UP000268084">
    <property type="component" value="Chromosome"/>
</dbReference>
<proteinExistence type="predicted"/>
<name>A0A3G8ZT02_9ACTN</name>
<dbReference type="AlphaFoldDB" id="A0A3G8ZT02"/>
<evidence type="ECO:0008006" key="3">
    <source>
        <dbReference type="Google" id="ProtNLM"/>
    </source>
</evidence>
<evidence type="ECO:0000313" key="2">
    <source>
        <dbReference type="Proteomes" id="UP000268084"/>
    </source>
</evidence>
<protein>
    <recommendedName>
        <fullName evidence="3">Adenylylsulfate kinase</fullName>
    </recommendedName>
</protein>
<gene>
    <name evidence="1" type="ORF">EH165_02455</name>
</gene>
<organism evidence="1 2">
    <name type="scientific">Nakamurella antarctica</name>
    <dbReference type="NCBI Taxonomy" id="1902245"/>
    <lineage>
        <taxon>Bacteria</taxon>
        <taxon>Bacillati</taxon>
        <taxon>Actinomycetota</taxon>
        <taxon>Actinomycetes</taxon>
        <taxon>Nakamurellales</taxon>
        <taxon>Nakamurellaceae</taxon>
        <taxon>Nakamurella</taxon>
    </lineage>
</organism>
<dbReference type="EMBL" id="CP034170">
    <property type="protein sequence ID" value="AZI57186.1"/>
    <property type="molecule type" value="Genomic_DNA"/>
</dbReference>
<dbReference type="KEGG" id="nak:EH165_02455"/>
<reference evidence="1 2" key="2">
    <citation type="submission" date="2018-12" db="EMBL/GenBank/DDBJ databases">
        <title>Nakamurella antarcticus sp. nov., isolated from Antarctica South Shetland Islands soil.</title>
        <authorList>
            <person name="Peng F."/>
        </authorList>
    </citation>
    <scope>NUCLEOTIDE SEQUENCE [LARGE SCALE GENOMIC DNA]</scope>
    <source>
        <strain evidence="1 2">S14-144</strain>
    </source>
</reference>
<reference evidence="1 2" key="1">
    <citation type="submission" date="2018-11" db="EMBL/GenBank/DDBJ databases">
        <authorList>
            <person name="Da X."/>
        </authorList>
    </citation>
    <scope>NUCLEOTIDE SEQUENCE [LARGE SCALE GENOMIC DNA]</scope>
    <source>
        <strain evidence="1 2">S14-144</strain>
    </source>
</reference>
<dbReference type="OrthoDB" id="7889077at2"/>
<dbReference type="InterPro" id="IPR027417">
    <property type="entry name" value="P-loop_NTPase"/>
</dbReference>
<dbReference type="SUPFAM" id="SSF52540">
    <property type="entry name" value="P-loop containing nucleoside triphosphate hydrolases"/>
    <property type="match status" value="1"/>
</dbReference>
<dbReference type="Gene3D" id="3.40.50.300">
    <property type="entry name" value="P-loop containing nucleotide triphosphate hydrolases"/>
    <property type="match status" value="1"/>
</dbReference>
<dbReference type="RefSeq" id="WP_124797871.1">
    <property type="nucleotide sequence ID" value="NZ_CP034170.1"/>
</dbReference>
<evidence type="ECO:0000313" key="1">
    <source>
        <dbReference type="EMBL" id="AZI57186.1"/>
    </source>
</evidence>
<accession>A0A3G8ZT02</accession>
<sequence>MTERGGRWASLLITGTVGVGKTTVAEAVGDLLAVRNVPHAMVDLDQLSRYWPPPDGDRFNYATLLRNLESVAANYRAAGALCLVLAGVIEQRSELQDYERALGCPISIVRLRADPLVLADRLRDRHRNDADGLAWHLARAPELTAVLDLADVMDAEVDTTGRLIPEVAADVLASVGW</sequence>
<dbReference type="Pfam" id="PF13238">
    <property type="entry name" value="AAA_18"/>
    <property type="match status" value="1"/>
</dbReference>
<keyword evidence="2" id="KW-1185">Reference proteome</keyword>